<accession>A0A9Q9DAU2</accession>
<protein>
    <submittedName>
        <fullName evidence="2">Glycosyltransferase family 25 protein</fullName>
    </submittedName>
</protein>
<feature type="domain" description="Glycosyl transferase family 25" evidence="1">
    <location>
        <begin position="137"/>
        <end position="310"/>
    </location>
</feature>
<evidence type="ECO:0000313" key="3">
    <source>
        <dbReference type="Proteomes" id="UP001055460"/>
    </source>
</evidence>
<dbReference type="RefSeq" id="WP_090293953.1">
    <property type="nucleotide sequence ID" value="NZ_CP098807.1"/>
</dbReference>
<name>A0A9Q9DAU2_ENSAD</name>
<dbReference type="EMBL" id="CP098807">
    <property type="protein sequence ID" value="USJ25028.1"/>
    <property type="molecule type" value="Genomic_DNA"/>
</dbReference>
<gene>
    <name evidence="2" type="ORF">NE863_08705</name>
</gene>
<dbReference type="InterPro" id="IPR002654">
    <property type="entry name" value="Glyco_trans_25"/>
</dbReference>
<proteinExistence type="predicted"/>
<dbReference type="CDD" id="cd06532">
    <property type="entry name" value="Glyco_transf_25"/>
    <property type="match status" value="1"/>
</dbReference>
<dbReference type="OrthoDB" id="259382at2"/>
<dbReference type="Proteomes" id="UP001055460">
    <property type="component" value="Chromosome"/>
</dbReference>
<dbReference type="Pfam" id="PF01755">
    <property type="entry name" value="Glyco_transf_25"/>
    <property type="match status" value="1"/>
</dbReference>
<evidence type="ECO:0000313" key="2">
    <source>
        <dbReference type="EMBL" id="USJ25028.1"/>
    </source>
</evidence>
<organism evidence="2 3">
    <name type="scientific">Ensifer adhaerens</name>
    <name type="common">Sinorhizobium morelense</name>
    <dbReference type="NCBI Taxonomy" id="106592"/>
    <lineage>
        <taxon>Bacteria</taxon>
        <taxon>Pseudomonadati</taxon>
        <taxon>Pseudomonadota</taxon>
        <taxon>Alphaproteobacteria</taxon>
        <taxon>Hyphomicrobiales</taxon>
        <taxon>Rhizobiaceae</taxon>
        <taxon>Sinorhizobium/Ensifer group</taxon>
        <taxon>Ensifer</taxon>
    </lineage>
</organism>
<reference evidence="2" key="1">
    <citation type="submission" date="2022-06" db="EMBL/GenBank/DDBJ databases">
        <title>Physiological and biochemical characterization and genomic elucidation of a strain of the genus Ensifer adhaerens M8 that combines arsenic oxidation and chromium reduction.</title>
        <authorList>
            <person name="Li X."/>
            <person name="Yu c."/>
        </authorList>
    </citation>
    <scope>NUCLEOTIDE SEQUENCE</scope>
    <source>
        <strain evidence="2">M8</strain>
    </source>
</reference>
<sequence length="400" mass="44284">MFRSDDDPVEAARCAILLNKVETMPGAEPPSAGGYRRRPCCRHLAGGPVSAVSRGAQGSCRNAGACRCSADRCDAVRSVVARRAVVRIPTMGSVTLPLISERFFAVPRIGRDRLTKRRAPSAHTRQDGRKQGVSMRCLVINLDRSPERLIHIGSQFSTFGLNFERVAAVDGRELDDAVFAMQPVSKQWKRMNKAEIACFMSHRKCWAIIAEGSDAYGAVIEDDVFFSPSATQALSSSDWIPAEVGLLKIETFRQKVFLSRARVLADAGRTIHALRGCHVGTGGYVISRDYAKRLLELSEGAFPCPVDHFMFDDEVPRPDDCRIHQLYPAVCIQGMLLDSADPAHGSTIRKPAGAAARVKLRLKIHQKLWRECKRLSLQVAALPPFLLRSIRYRWTTVPFG</sequence>
<evidence type="ECO:0000259" key="1">
    <source>
        <dbReference type="Pfam" id="PF01755"/>
    </source>
</evidence>
<dbReference type="AlphaFoldDB" id="A0A9Q9DAU2"/>